<gene>
    <name evidence="2" type="ORF">BKA08_003371</name>
</gene>
<name>A0A7Y9F468_9ACTN</name>
<dbReference type="EMBL" id="JACCBE010000001">
    <property type="protein sequence ID" value="NYD59133.1"/>
    <property type="molecule type" value="Genomic_DNA"/>
</dbReference>
<keyword evidence="3" id="KW-1185">Reference proteome</keyword>
<reference evidence="2 3" key="1">
    <citation type="submission" date="2020-07" db="EMBL/GenBank/DDBJ databases">
        <title>Sequencing the genomes of 1000 actinobacteria strains.</title>
        <authorList>
            <person name="Klenk H.-P."/>
        </authorList>
    </citation>
    <scope>NUCLEOTIDE SEQUENCE [LARGE SCALE GENOMIC DNA]</scope>
    <source>
        <strain evidence="2 3">DSM 18965</strain>
    </source>
</reference>
<dbReference type="Gene3D" id="1.20.120.450">
    <property type="entry name" value="dinb family like domain"/>
    <property type="match status" value="1"/>
</dbReference>
<feature type="domain" description="Mycothiol-dependent maleylpyruvate isomerase metal-binding" evidence="1">
    <location>
        <begin position="35"/>
        <end position="123"/>
    </location>
</feature>
<comment type="caution">
    <text evidence="2">The sequence shown here is derived from an EMBL/GenBank/DDBJ whole genome shotgun (WGS) entry which is preliminary data.</text>
</comment>
<dbReference type="AlphaFoldDB" id="A0A7Y9F468"/>
<protein>
    <submittedName>
        <fullName evidence="2">Uncharacterized protein (TIGR03083 family)</fullName>
    </submittedName>
</protein>
<proteinExistence type="predicted"/>
<organism evidence="2 3">
    <name type="scientific">Nocardioides marinisabuli</name>
    <dbReference type="NCBI Taxonomy" id="419476"/>
    <lineage>
        <taxon>Bacteria</taxon>
        <taxon>Bacillati</taxon>
        <taxon>Actinomycetota</taxon>
        <taxon>Actinomycetes</taxon>
        <taxon>Propionibacteriales</taxon>
        <taxon>Nocardioidaceae</taxon>
        <taxon>Nocardioides</taxon>
    </lineage>
</organism>
<dbReference type="NCBIfam" id="TIGR03083">
    <property type="entry name" value="maleylpyruvate isomerase family mycothiol-dependent enzyme"/>
    <property type="match status" value="1"/>
</dbReference>
<accession>A0A7Y9F468</accession>
<dbReference type="InterPro" id="IPR017517">
    <property type="entry name" value="Maleyloyr_isom"/>
</dbReference>
<dbReference type="GO" id="GO:0046872">
    <property type="term" value="F:metal ion binding"/>
    <property type="evidence" value="ECO:0007669"/>
    <property type="project" value="InterPro"/>
</dbReference>
<dbReference type="Pfam" id="PF11716">
    <property type="entry name" value="MDMPI_N"/>
    <property type="match status" value="1"/>
</dbReference>
<dbReference type="RefSeq" id="WP_218876369.1">
    <property type="nucleotide sequence ID" value="NZ_CP059163.1"/>
</dbReference>
<evidence type="ECO:0000259" key="1">
    <source>
        <dbReference type="Pfam" id="PF11716"/>
    </source>
</evidence>
<dbReference type="InterPro" id="IPR034660">
    <property type="entry name" value="DinB/YfiT-like"/>
</dbReference>
<dbReference type="InterPro" id="IPR024344">
    <property type="entry name" value="MDMPI_metal-binding"/>
</dbReference>
<sequence>MPTARYRDRVEEEVAVDLSPGRRSDAERRWEHIARARLDLADLLEALEPEEWEAQSLCSQWRVREVAGHVAMTPAGEPTTWAVVTGLVRARGHLWSFGRDVAIAWSRRPTQEIVDVLRATAGSRAMPSRTNAENLLLDALVHSQDIAVPLGIDHPVPPNAGADALLRAWRMGWPFWARRRLSKVSLAATDAPVVLGSGPRVEGDLATLLLLTTGRYAAALPRLEGPGLHRIVHLDA</sequence>
<evidence type="ECO:0000313" key="3">
    <source>
        <dbReference type="Proteomes" id="UP000516957"/>
    </source>
</evidence>
<dbReference type="Proteomes" id="UP000516957">
    <property type="component" value="Unassembled WGS sequence"/>
</dbReference>
<evidence type="ECO:0000313" key="2">
    <source>
        <dbReference type="EMBL" id="NYD59133.1"/>
    </source>
</evidence>
<dbReference type="SUPFAM" id="SSF109854">
    <property type="entry name" value="DinB/YfiT-like putative metalloenzymes"/>
    <property type="match status" value="1"/>
</dbReference>